<dbReference type="Pfam" id="PF00106">
    <property type="entry name" value="adh_short"/>
    <property type="match status" value="1"/>
</dbReference>
<evidence type="ECO:0000256" key="3">
    <source>
        <dbReference type="RuleBase" id="RU000363"/>
    </source>
</evidence>
<reference evidence="4" key="1">
    <citation type="submission" date="2022-03" db="EMBL/GenBank/DDBJ databases">
        <authorList>
            <person name="Martin H S."/>
        </authorList>
    </citation>
    <scope>NUCLEOTIDE SEQUENCE</scope>
</reference>
<dbReference type="PRINTS" id="PR00080">
    <property type="entry name" value="SDRFAMILY"/>
</dbReference>
<organism evidence="4 5">
    <name type="scientific">Iphiclides podalirius</name>
    <name type="common">scarce swallowtail</name>
    <dbReference type="NCBI Taxonomy" id="110791"/>
    <lineage>
        <taxon>Eukaryota</taxon>
        <taxon>Metazoa</taxon>
        <taxon>Ecdysozoa</taxon>
        <taxon>Arthropoda</taxon>
        <taxon>Hexapoda</taxon>
        <taxon>Insecta</taxon>
        <taxon>Pterygota</taxon>
        <taxon>Neoptera</taxon>
        <taxon>Endopterygota</taxon>
        <taxon>Lepidoptera</taxon>
        <taxon>Glossata</taxon>
        <taxon>Ditrysia</taxon>
        <taxon>Papilionoidea</taxon>
        <taxon>Papilionidae</taxon>
        <taxon>Papilioninae</taxon>
        <taxon>Iphiclides</taxon>
    </lineage>
</organism>
<dbReference type="PANTHER" id="PTHR44229:SF8">
    <property type="entry name" value="ALCOHOL DEHYDROGENASE-RELATED"/>
    <property type="match status" value="1"/>
</dbReference>
<sequence length="272" mass="29452">MEGRFVFEDKVVIVTGGAAGIGAGLVRGILSQNARHVTFLDVAKREGEQLERELMNKFGNLKVMFIHCDVSNETDYRAAFKKVTDKFHRLDVVINNAAILSGEESLRKKVVDINFTAVVNITLTALDTMAVGKGGFGGVILNVSSLLALKPSKNLPVYSATKAAVIQFTNSIALNESYKESQVRVLTVCLGPTDTAILIKYTSDAFEQGCSQPLTSRVTERQRVESAVKGIIDVIKKADNASTWVIAANKPPVDITLPVRKGLRITSNENGA</sequence>
<dbReference type="PANTHER" id="PTHR44229">
    <property type="entry name" value="15-HYDROXYPROSTAGLANDIN DEHYDROGENASE [NAD(+)]"/>
    <property type="match status" value="1"/>
</dbReference>
<keyword evidence="5" id="KW-1185">Reference proteome</keyword>
<proteinExistence type="inferred from homology"/>
<gene>
    <name evidence="4" type="ORF">IPOD504_LOCUS16070</name>
</gene>
<name>A0ABN8J3J7_9NEOP</name>
<dbReference type="InterPro" id="IPR020904">
    <property type="entry name" value="Sc_DH/Rdtase_CS"/>
</dbReference>
<accession>A0ABN8J3J7</accession>
<evidence type="ECO:0008006" key="6">
    <source>
        <dbReference type="Google" id="ProtNLM"/>
    </source>
</evidence>
<dbReference type="PRINTS" id="PR00081">
    <property type="entry name" value="GDHRDH"/>
</dbReference>
<evidence type="ECO:0000313" key="5">
    <source>
        <dbReference type="Proteomes" id="UP000837857"/>
    </source>
</evidence>
<dbReference type="InterPro" id="IPR002347">
    <property type="entry name" value="SDR_fam"/>
</dbReference>
<keyword evidence="2" id="KW-0560">Oxidoreductase</keyword>
<dbReference type="Gene3D" id="3.40.50.720">
    <property type="entry name" value="NAD(P)-binding Rossmann-like Domain"/>
    <property type="match status" value="1"/>
</dbReference>
<feature type="non-terminal residue" evidence="4">
    <location>
        <position position="272"/>
    </location>
</feature>
<dbReference type="Proteomes" id="UP000837857">
    <property type="component" value="Chromosome 7"/>
</dbReference>
<evidence type="ECO:0000313" key="4">
    <source>
        <dbReference type="EMBL" id="CAH2074425.1"/>
    </source>
</evidence>
<dbReference type="InterPro" id="IPR036291">
    <property type="entry name" value="NAD(P)-bd_dom_sf"/>
</dbReference>
<dbReference type="PROSITE" id="PS00061">
    <property type="entry name" value="ADH_SHORT"/>
    <property type="match status" value="1"/>
</dbReference>
<evidence type="ECO:0000256" key="2">
    <source>
        <dbReference type="ARBA" id="ARBA00023002"/>
    </source>
</evidence>
<protein>
    <recommendedName>
        <fullName evidence="6">15-hydroxyprostaglandin dehydrogenase [NAD(+)]-like</fullName>
    </recommendedName>
</protein>
<dbReference type="EMBL" id="OW152819">
    <property type="protein sequence ID" value="CAH2074425.1"/>
    <property type="molecule type" value="Genomic_DNA"/>
</dbReference>
<comment type="similarity">
    <text evidence="1 3">Belongs to the short-chain dehydrogenases/reductases (SDR) family.</text>
</comment>
<evidence type="ECO:0000256" key="1">
    <source>
        <dbReference type="ARBA" id="ARBA00006484"/>
    </source>
</evidence>
<dbReference type="SUPFAM" id="SSF51735">
    <property type="entry name" value="NAD(P)-binding Rossmann-fold domains"/>
    <property type="match status" value="1"/>
</dbReference>